<keyword evidence="1" id="KW-0805">Transcription regulation</keyword>
<evidence type="ECO:0000256" key="2">
    <source>
        <dbReference type="ARBA" id="ARBA00023125"/>
    </source>
</evidence>
<dbReference type="InterPro" id="IPR036390">
    <property type="entry name" value="WH_DNA-bd_sf"/>
</dbReference>
<evidence type="ECO:0000259" key="4">
    <source>
        <dbReference type="PROSITE" id="PS50042"/>
    </source>
</evidence>
<dbReference type="InterPro" id="IPR018490">
    <property type="entry name" value="cNMP-bd_dom_sf"/>
</dbReference>
<dbReference type="PANTHER" id="PTHR24567">
    <property type="entry name" value="CRP FAMILY TRANSCRIPTIONAL REGULATORY PROTEIN"/>
    <property type="match status" value="1"/>
</dbReference>
<keyword evidence="2" id="KW-0238">DNA-binding</keyword>
<dbReference type="CDD" id="cd00092">
    <property type="entry name" value="HTH_CRP"/>
    <property type="match status" value="1"/>
</dbReference>
<dbReference type="Proteomes" id="UP000183810">
    <property type="component" value="Chromosome"/>
</dbReference>
<dbReference type="Pfam" id="PF13545">
    <property type="entry name" value="HTH_Crp_2"/>
    <property type="match status" value="1"/>
</dbReference>
<feature type="domain" description="Cyclic nucleotide-binding" evidence="4">
    <location>
        <begin position="1"/>
        <end position="78"/>
    </location>
</feature>
<dbReference type="PROSITE" id="PS50042">
    <property type="entry name" value="CNMP_BINDING_3"/>
    <property type="match status" value="1"/>
</dbReference>
<evidence type="ECO:0000256" key="1">
    <source>
        <dbReference type="ARBA" id="ARBA00023015"/>
    </source>
</evidence>
<accession>A0A1J0VPJ1</accession>
<dbReference type="PROSITE" id="PS51063">
    <property type="entry name" value="HTH_CRP_2"/>
    <property type="match status" value="1"/>
</dbReference>
<dbReference type="CDD" id="cd00038">
    <property type="entry name" value="CAP_ED"/>
    <property type="match status" value="1"/>
</dbReference>
<dbReference type="Gene3D" id="2.60.120.10">
    <property type="entry name" value="Jelly Rolls"/>
    <property type="match status" value="1"/>
</dbReference>
<dbReference type="GO" id="GO:0003700">
    <property type="term" value="F:DNA-binding transcription factor activity"/>
    <property type="evidence" value="ECO:0007669"/>
    <property type="project" value="TreeGrafter"/>
</dbReference>
<dbReference type="Pfam" id="PF00027">
    <property type="entry name" value="cNMP_binding"/>
    <property type="match status" value="1"/>
</dbReference>
<dbReference type="InterPro" id="IPR050397">
    <property type="entry name" value="Env_Response_Regulators"/>
</dbReference>
<sequence>MLMHEGDRSEHVVVIEHGRVKVTSAAATGKQALLAIRGPGDLLGELSAIDGKERSATVTALSQVTATLVPGSAFRDLLIGDGQIAFALLRVVVDRLREADVQRLEFGAYNVTERIARLLVDYARRYGEQGDDGVIITLPLSQEELAHAAGASREAVSKALKRLRDLGVLRTGRRRIELLRPDLLADIVKGLPSVHLDADAPGHPR</sequence>
<dbReference type="InterPro" id="IPR000595">
    <property type="entry name" value="cNMP-bd_dom"/>
</dbReference>
<protein>
    <recommendedName>
        <fullName evidence="8">Crp/Fnr family transcriptional regulator</fullName>
    </recommendedName>
</protein>
<dbReference type="SUPFAM" id="SSF51206">
    <property type="entry name" value="cAMP-binding domain-like"/>
    <property type="match status" value="1"/>
</dbReference>
<proteinExistence type="predicted"/>
<dbReference type="SMART" id="SM00419">
    <property type="entry name" value="HTH_CRP"/>
    <property type="match status" value="1"/>
</dbReference>
<evidence type="ECO:0000313" key="7">
    <source>
        <dbReference type="Proteomes" id="UP000183810"/>
    </source>
</evidence>
<dbReference type="InterPro" id="IPR014710">
    <property type="entry name" value="RmlC-like_jellyroll"/>
</dbReference>
<evidence type="ECO:0000313" key="6">
    <source>
        <dbReference type="EMBL" id="APE33956.1"/>
    </source>
</evidence>
<keyword evidence="3" id="KW-0804">Transcription</keyword>
<organism evidence="6 7">
    <name type="scientific">Nocardia mangyaensis</name>
    <dbReference type="NCBI Taxonomy" id="2213200"/>
    <lineage>
        <taxon>Bacteria</taxon>
        <taxon>Bacillati</taxon>
        <taxon>Actinomycetota</taxon>
        <taxon>Actinomycetes</taxon>
        <taxon>Mycobacteriales</taxon>
        <taxon>Nocardiaceae</taxon>
        <taxon>Nocardia</taxon>
    </lineage>
</organism>
<dbReference type="PANTHER" id="PTHR24567:SF74">
    <property type="entry name" value="HTH-TYPE TRANSCRIPTIONAL REGULATOR ARCR"/>
    <property type="match status" value="1"/>
</dbReference>
<evidence type="ECO:0008006" key="8">
    <source>
        <dbReference type="Google" id="ProtNLM"/>
    </source>
</evidence>
<name>A0A1J0VPJ1_9NOCA</name>
<dbReference type="GO" id="GO:0005829">
    <property type="term" value="C:cytosol"/>
    <property type="evidence" value="ECO:0007669"/>
    <property type="project" value="TreeGrafter"/>
</dbReference>
<dbReference type="InterPro" id="IPR012318">
    <property type="entry name" value="HTH_CRP"/>
</dbReference>
<dbReference type="GO" id="GO:0003677">
    <property type="term" value="F:DNA binding"/>
    <property type="evidence" value="ECO:0007669"/>
    <property type="project" value="UniProtKB-KW"/>
</dbReference>
<dbReference type="SUPFAM" id="SSF46785">
    <property type="entry name" value="Winged helix' DNA-binding domain"/>
    <property type="match status" value="1"/>
</dbReference>
<gene>
    <name evidence="6" type="ORF">BOX37_08210</name>
</gene>
<reference evidence="6" key="1">
    <citation type="submission" date="2016-11" db="EMBL/GenBank/DDBJ databases">
        <authorList>
            <person name="Jaros S."/>
            <person name="Januszkiewicz K."/>
            <person name="Wedrychowicz H."/>
        </authorList>
    </citation>
    <scope>NUCLEOTIDE SEQUENCE [LARGE SCALE GENOMIC DNA]</scope>
    <source>
        <strain evidence="6">Y48</strain>
    </source>
</reference>
<evidence type="ECO:0000256" key="3">
    <source>
        <dbReference type="ARBA" id="ARBA00023163"/>
    </source>
</evidence>
<dbReference type="EMBL" id="CP018082">
    <property type="protein sequence ID" value="APE33956.1"/>
    <property type="molecule type" value="Genomic_DNA"/>
</dbReference>
<evidence type="ECO:0000259" key="5">
    <source>
        <dbReference type="PROSITE" id="PS51063"/>
    </source>
</evidence>
<keyword evidence="7" id="KW-1185">Reference proteome</keyword>
<feature type="domain" description="HTH crp-type" evidence="5">
    <location>
        <begin position="109"/>
        <end position="182"/>
    </location>
</feature>
<dbReference type="PRINTS" id="PR00034">
    <property type="entry name" value="HTHCRP"/>
</dbReference>
<dbReference type="AlphaFoldDB" id="A0A1J0VPJ1"/>
<dbReference type="KEGG" id="nsl:BOX37_08210"/>